<dbReference type="KEGG" id="xyl:ET495_09635"/>
<feature type="transmembrane region" description="Helical" evidence="2">
    <location>
        <begin position="73"/>
        <end position="94"/>
    </location>
</feature>
<dbReference type="PANTHER" id="PTHR35788">
    <property type="entry name" value="EXPORTED PROTEIN-RELATED"/>
    <property type="match status" value="1"/>
</dbReference>
<gene>
    <name evidence="4" type="ORF">ET495_09635</name>
</gene>
<evidence type="ECO:0000256" key="1">
    <source>
        <dbReference type="SAM" id="MobiDB-lite"/>
    </source>
</evidence>
<accession>A0A4P6EZH4</accession>
<reference evidence="4 5" key="1">
    <citation type="submission" date="2019-01" db="EMBL/GenBank/DDBJ databases">
        <title>Genome sequencing of strain 2JSPR-7.</title>
        <authorList>
            <person name="Heo J."/>
            <person name="Kim S.-J."/>
            <person name="Kim J.-S."/>
            <person name="Hong S.-B."/>
            <person name="Kwon S.-W."/>
        </authorList>
    </citation>
    <scope>NUCLEOTIDE SEQUENCE [LARGE SCALE GENOMIC DNA]</scope>
    <source>
        <strain evidence="4 5">2JSPR-7</strain>
    </source>
</reference>
<keyword evidence="2" id="KW-0812">Transmembrane</keyword>
<feature type="region of interest" description="Disordered" evidence="1">
    <location>
        <begin position="554"/>
        <end position="583"/>
    </location>
</feature>
<protein>
    <submittedName>
        <fullName evidence="4">Vanomycin resistance protein VanB</fullName>
    </submittedName>
</protein>
<dbReference type="InterPro" id="IPR052913">
    <property type="entry name" value="Glycopeptide_resist_protein"/>
</dbReference>
<dbReference type="InterPro" id="IPR007391">
    <property type="entry name" value="Vancomycin_resist_VanW"/>
</dbReference>
<dbReference type="OrthoDB" id="9813301at2"/>
<keyword evidence="2" id="KW-0472">Membrane</keyword>
<dbReference type="AlphaFoldDB" id="A0A4P6EZH4"/>
<dbReference type="PANTHER" id="PTHR35788:SF1">
    <property type="entry name" value="EXPORTED PROTEIN"/>
    <property type="match status" value="1"/>
</dbReference>
<feature type="domain" description="YoaR-like putative peptidoglycan binding" evidence="3">
    <location>
        <begin position="308"/>
        <end position="374"/>
    </location>
</feature>
<name>A0A4P6EZH4_9MICO</name>
<dbReference type="Pfam" id="PF12229">
    <property type="entry name" value="PG_binding_4"/>
    <property type="match status" value="1"/>
</dbReference>
<keyword evidence="2" id="KW-1133">Transmembrane helix</keyword>
<evidence type="ECO:0000313" key="4">
    <source>
        <dbReference type="EMBL" id="QAY63468.1"/>
    </source>
</evidence>
<evidence type="ECO:0000313" key="5">
    <source>
        <dbReference type="Proteomes" id="UP000291758"/>
    </source>
</evidence>
<dbReference type="Proteomes" id="UP000291758">
    <property type="component" value="Chromosome"/>
</dbReference>
<evidence type="ECO:0000259" key="3">
    <source>
        <dbReference type="Pfam" id="PF12229"/>
    </source>
</evidence>
<dbReference type="Pfam" id="PF04294">
    <property type="entry name" value="VanW"/>
    <property type="match status" value="1"/>
</dbReference>
<feature type="compositionally biased region" description="Pro residues" evidence="1">
    <location>
        <begin position="11"/>
        <end position="41"/>
    </location>
</feature>
<dbReference type="InterPro" id="IPR022029">
    <property type="entry name" value="YoaR-like_PG-bd"/>
</dbReference>
<organism evidence="4 5">
    <name type="scientific">Xylanimonas allomyrinae</name>
    <dbReference type="NCBI Taxonomy" id="2509459"/>
    <lineage>
        <taxon>Bacteria</taxon>
        <taxon>Bacillati</taxon>
        <taxon>Actinomycetota</taxon>
        <taxon>Actinomycetes</taxon>
        <taxon>Micrococcales</taxon>
        <taxon>Promicromonosporaceae</taxon>
        <taxon>Xylanimonas</taxon>
    </lineage>
</organism>
<dbReference type="EMBL" id="CP035495">
    <property type="protein sequence ID" value="QAY63468.1"/>
    <property type="molecule type" value="Genomic_DNA"/>
</dbReference>
<evidence type="ECO:0000256" key="2">
    <source>
        <dbReference type="SAM" id="Phobius"/>
    </source>
</evidence>
<keyword evidence="5" id="KW-1185">Reference proteome</keyword>
<sequence>MGHPTEREPAPAQPTPAPVTPAPASPAPASPAPASPAPASPAPATQAAVATLSLPVVPVPGDDAPRRRRLRTVAVAAAGLALVAGTYAGAQWLLTGRVPAGTSVAGVDVGGLGHDDAVARLDAGLAGVTGDPVEVATAAASAWADPADAGLGFDAEATVDALTGFSLDPLRLWAHLTGGGEAAPVVRVDDERLASAAQDLAGLLAVEPVDGTVGFTDGEPVATAAQDGSRVQPEDVALALRSRWLVEDGPLDVPAETVAPAIPQEATDAAYAQARLIVSAPVTVEVGGQVPELPADVLASAATFTPRGGELVAGFDGDALRDAVVERTTDLLTHAEDARFVFADGRPQVAGGAPGTTLDAAALAEAVRTAALGDARVAQAGLVDQEPEQTRASLEALGVREVVSSFSTAITNDVVRTNNLRRGAELLTGTLVRPGETFSLLDALGPITPARGFGNAPVIVGGQLQPGLGGGLSQMATNVYNAAHFAGFEIVERQPHSMWIPRYPAGREATIATGSIDLRFRNNTPHGAVLRSWVGGGQLHVEVWGTEHFRVESTAGPKRNVQPARATPSADPGCTPRAPGQDGFTITNHRRVFLGSTLVSENSHTWTYRPDHGVSCTYRPAEDAEPEAS</sequence>
<dbReference type="RefSeq" id="WP_129204563.1">
    <property type="nucleotide sequence ID" value="NZ_CP035495.1"/>
</dbReference>
<feature type="region of interest" description="Disordered" evidence="1">
    <location>
        <begin position="1"/>
        <end position="46"/>
    </location>
</feature>
<proteinExistence type="predicted"/>